<keyword evidence="2" id="KW-0949">S-adenosyl-L-methionine</keyword>
<gene>
    <name evidence="4" type="primary">LOC103187501</name>
</gene>
<organism evidence="3">
    <name type="scientific">Callorhinchus milii</name>
    <name type="common">Ghost shark</name>
    <dbReference type="NCBI Taxonomy" id="7868"/>
    <lineage>
        <taxon>Eukaryota</taxon>
        <taxon>Metazoa</taxon>
        <taxon>Chordata</taxon>
        <taxon>Craniata</taxon>
        <taxon>Vertebrata</taxon>
        <taxon>Chondrichthyes</taxon>
        <taxon>Holocephali</taxon>
        <taxon>Chimaeriformes</taxon>
        <taxon>Callorhinchidae</taxon>
        <taxon>Callorhinchus</taxon>
    </lineage>
</organism>
<dbReference type="GO" id="GO:0032991">
    <property type="term" value="C:protein-containing complex"/>
    <property type="evidence" value="ECO:0007669"/>
    <property type="project" value="TreeGrafter"/>
</dbReference>
<evidence type="ECO:0000313" key="4">
    <source>
        <dbReference type="Ensembl" id="ENSCMIP00000037797.1"/>
    </source>
</evidence>
<dbReference type="EMBL" id="JW876514">
    <property type="protein sequence ID" value="AFP09031.1"/>
    <property type="molecule type" value="mRNA"/>
</dbReference>
<dbReference type="Gene3D" id="3.40.50.150">
    <property type="entry name" value="Vaccinia Virus protein VP39"/>
    <property type="match status" value="1"/>
</dbReference>
<keyword evidence="5" id="KW-1185">Reference proteome</keyword>
<accession>V9LB52</accession>
<dbReference type="STRING" id="7868.ENSCMIP00000037797"/>
<dbReference type="GO" id="GO:0032259">
    <property type="term" value="P:methylation"/>
    <property type="evidence" value="ECO:0007669"/>
    <property type="project" value="UniProtKB-KW"/>
</dbReference>
<evidence type="ECO:0000256" key="2">
    <source>
        <dbReference type="ARBA" id="ARBA00022691"/>
    </source>
</evidence>
<reference evidence="5" key="2">
    <citation type="journal article" date="2007" name="PLoS Biol.">
        <title>Survey sequencing and comparative analysis of the elephant shark (Callorhinchus milii) genome.</title>
        <authorList>
            <person name="Venkatesh B."/>
            <person name="Kirkness E.F."/>
            <person name="Loh Y.H."/>
            <person name="Halpern A.L."/>
            <person name="Lee A.P."/>
            <person name="Johnson J."/>
            <person name="Dandona N."/>
            <person name="Viswanathan L.D."/>
            <person name="Tay A."/>
            <person name="Venter J.C."/>
            <person name="Strausberg R.L."/>
            <person name="Brenner S."/>
        </authorList>
    </citation>
    <scope>NUCLEOTIDE SEQUENCE [LARGE SCALE GENOMIC DNA]</scope>
</reference>
<keyword evidence="1" id="KW-0808">Transferase</keyword>
<reference evidence="3 5" key="3">
    <citation type="journal article" date="2014" name="Nature">
        <title>Elephant shark genome provides unique insights into gnathostome evolution.</title>
        <authorList>
            <consortium name="International Elephant Shark Genome Sequencing Consortium"/>
            <person name="Venkatesh B."/>
            <person name="Lee A.P."/>
            <person name="Ravi V."/>
            <person name="Maurya A.K."/>
            <person name="Lian M.M."/>
            <person name="Swann J.B."/>
            <person name="Ohta Y."/>
            <person name="Flajnik M.F."/>
            <person name="Sutoh Y."/>
            <person name="Kasahara M."/>
            <person name="Hoon S."/>
            <person name="Gangu V."/>
            <person name="Roy S.W."/>
            <person name="Irimia M."/>
            <person name="Korzh V."/>
            <person name="Kondrychyn I."/>
            <person name="Lim Z.W."/>
            <person name="Tay B.H."/>
            <person name="Tohari S."/>
            <person name="Kong K.W."/>
            <person name="Ho S."/>
            <person name="Lorente-Galdos B."/>
            <person name="Quilez J."/>
            <person name="Marques-Bonet T."/>
            <person name="Raney B.J."/>
            <person name="Ingham P.W."/>
            <person name="Tay A."/>
            <person name="Hillier L.W."/>
            <person name="Minx P."/>
            <person name="Boehm T."/>
            <person name="Wilson R.K."/>
            <person name="Brenner S."/>
            <person name="Warren W.C."/>
        </authorList>
    </citation>
    <scope>NUCLEOTIDE SEQUENCE</scope>
    <source>
        <tissue evidence="3">Spleen</tissue>
    </source>
</reference>
<protein>
    <submittedName>
        <fullName evidence="4">Protein-lysine methyltransferase METTL21B-like</fullName>
    </submittedName>
</protein>
<evidence type="ECO:0000313" key="5">
    <source>
        <dbReference type="Proteomes" id="UP000314986"/>
    </source>
</evidence>
<sequence length="198" mass="22284">MGTTSSDQVPRRFKFGNHILDITENYSNDLYLPSIVWRCSEYLCEYIVEENINFTGKKVIELNSGTGIVGILATLMGGEVTMTDRTNALAQLKENIDTNCANRGTILTYTLGDDITNLPQNFDYILGAGVVFITDTFSLLVDALKYLSSTQTVILLSTEKWKEFGLLEFYDKTLPLDFHCATVKTSQDVNVYRALKKY</sequence>
<proteinExistence type="evidence at transcript level"/>
<dbReference type="PANTHER" id="PTHR14614:SF5">
    <property type="entry name" value="EEF1A LYSINE METHYLTRANSFERASE 3"/>
    <property type="match status" value="1"/>
</dbReference>
<dbReference type="GO" id="GO:0005829">
    <property type="term" value="C:cytosol"/>
    <property type="evidence" value="ECO:0007669"/>
    <property type="project" value="TreeGrafter"/>
</dbReference>
<dbReference type="InterPro" id="IPR029063">
    <property type="entry name" value="SAM-dependent_MTases_sf"/>
</dbReference>
<evidence type="ECO:0000313" key="3">
    <source>
        <dbReference type="EMBL" id="AFP09031.1"/>
    </source>
</evidence>
<dbReference type="KEGG" id="cmk:103187501"/>
<dbReference type="AlphaFoldDB" id="V9LB52"/>
<dbReference type="GO" id="GO:0008168">
    <property type="term" value="F:methyltransferase activity"/>
    <property type="evidence" value="ECO:0007669"/>
    <property type="project" value="UniProtKB-KW"/>
</dbReference>
<dbReference type="OrthoDB" id="413520at2759"/>
<keyword evidence="1" id="KW-0489">Methyltransferase</keyword>
<evidence type="ECO:0000256" key="1">
    <source>
        <dbReference type="ARBA" id="ARBA00022603"/>
    </source>
</evidence>
<dbReference type="PANTHER" id="PTHR14614">
    <property type="entry name" value="HEPATOCELLULAR CARCINOMA-ASSOCIATED ANTIGEN"/>
    <property type="match status" value="1"/>
</dbReference>
<dbReference type="GeneID" id="103187501"/>
<dbReference type="Ensembl" id="ENSCMIT00000038342.1">
    <property type="protein sequence ID" value="ENSCMIP00000037797.1"/>
    <property type="gene ID" value="ENSCMIG00000015883.1"/>
</dbReference>
<dbReference type="Pfam" id="PF10294">
    <property type="entry name" value="Methyltransf_16"/>
    <property type="match status" value="1"/>
</dbReference>
<reference evidence="5" key="1">
    <citation type="journal article" date="2006" name="Science">
        <title>Ancient noncoding elements conserved in the human genome.</title>
        <authorList>
            <person name="Venkatesh B."/>
            <person name="Kirkness E.F."/>
            <person name="Loh Y.H."/>
            <person name="Halpern A.L."/>
            <person name="Lee A.P."/>
            <person name="Johnson J."/>
            <person name="Dandona N."/>
            <person name="Viswanathan L.D."/>
            <person name="Tay A."/>
            <person name="Venter J.C."/>
            <person name="Strausberg R.L."/>
            <person name="Brenner S."/>
        </authorList>
    </citation>
    <scope>NUCLEOTIDE SEQUENCE [LARGE SCALE GENOMIC DNA]</scope>
</reference>
<reference evidence="4" key="4">
    <citation type="submission" date="2025-05" db="UniProtKB">
        <authorList>
            <consortium name="Ensembl"/>
        </authorList>
    </citation>
    <scope>IDENTIFICATION</scope>
</reference>
<name>V9LB52_CALMI</name>
<dbReference type="RefSeq" id="XP_042194137.1">
    <property type="nucleotide sequence ID" value="XM_042338203.1"/>
</dbReference>
<dbReference type="SUPFAM" id="SSF53335">
    <property type="entry name" value="S-adenosyl-L-methionine-dependent methyltransferases"/>
    <property type="match status" value="1"/>
</dbReference>
<dbReference type="GeneTree" id="ENSGT00940000161297"/>
<dbReference type="RefSeq" id="XP_042194136.1">
    <property type="nucleotide sequence ID" value="XM_042338202.1"/>
</dbReference>
<dbReference type="InterPro" id="IPR019410">
    <property type="entry name" value="Methyltransf_16"/>
</dbReference>
<dbReference type="Proteomes" id="UP000314986">
    <property type="component" value="Unassembled WGS sequence"/>
</dbReference>